<dbReference type="AlphaFoldDB" id="A0A9Q1FAV7"/>
<sequence length="88" mass="9549">MPACPNEARSQPGRTVREGWGRADCARPLVMRVAAGDARRRSISMTASLDPFQSPVQPFSFGAWQLLLGGSGRYNSTAARLVFGSTRH</sequence>
<gene>
    <name evidence="1" type="ORF">SKAU_G00220240</name>
</gene>
<dbReference type="EMBL" id="JAINUF010000007">
    <property type="protein sequence ID" value="KAJ8354457.1"/>
    <property type="molecule type" value="Genomic_DNA"/>
</dbReference>
<organism evidence="1 2">
    <name type="scientific">Synaphobranchus kaupii</name>
    <name type="common">Kaup's arrowtooth eel</name>
    <dbReference type="NCBI Taxonomy" id="118154"/>
    <lineage>
        <taxon>Eukaryota</taxon>
        <taxon>Metazoa</taxon>
        <taxon>Chordata</taxon>
        <taxon>Craniata</taxon>
        <taxon>Vertebrata</taxon>
        <taxon>Euteleostomi</taxon>
        <taxon>Actinopterygii</taxon>
        <taxon>Neopterygii</taxon>
        <taxon>Teleostei</taxon>
        <taxon>Anguilliformes</taxon>
        <taxon>Synaphobranchidae</taxon>
        <taxon>Synaphobranchus</taxon>
    </lineage>
</organism>
<dbReference type="Proteomes" id="UP001152622">
    <property type="component" value="Chromosome 7"/>
</dbReference>
<protein>
    <submittedName>
        <fullName evidence="1">Uncharacterized protein</fullName>
    </submittedName>
</protein>
<name>A0A9Q1FAV7_SYNKA</name>
<proteinExistence type="predicted"/>
<evidence type="ECO:0000313" key="2">
    <source>
        <dbReference type="Proteomes" id="UP001152622"/>
    </source>
</evidence>
<keyword evidence="2" id="KW-1185">Reference proteome</keyword>
<accession>A0A9Q1FAV7</accession>
<reference evidence="1" key="1">
    <citation type="journal article" date="2023" name="Science">
        <title>Genome structures resolve the early diversification of teleost fishes.</title>
        <authorList>
            <person name="Parey E."/>
            <person name="Louis A."/>
            <person name="Montfort J."/>
            <person name="Bouchez O."/>
            <person name="Roques C."/>
            <person name="Iampietro C."/>
            <person name="Lluch J."/>
            <person name="Castinel A."/>
            <person name="Donnadieu C."/>
            <person name="Desvignes T."/>
            <person name="Floi Bucao C."/>
            <person name="Jouanno E."/>
            <person name="Wen M."/>
            <person name="Mejri S."/>
            <person name="Dirks R."/>
            <person name="Jansen H."/>
            <person name="Henkel C."/>
            <person name="Chen W.J."/>
            <person name="Zahm M."/>
            <person name="Cabau C."/>
            <person name="Klopp C."/>
            <person name="Thompson A.W."/>
            <person name="Robinson-Rechavi M."/>
            <person name="Braasch I."/>
            <person name="Lecointre G."/>
            <person name="Bobe J."/>
            <person name="Postlethwait J.H."/>
            <person name="Berthelot C."/>
            <person name="Roest Crollius H."/>
            <person name="Guiguen Y."/>
        </authorList>
    </citation>
    <scope>NUCLEOTIDE SEQUENCE</scope>
    <source>
        <strain evidence="1">WJC10195</strain>
    </source>
</reference>
<dbReference type="OrthoDB" id="10492473at2759"/>
<evidence type="ECO:0000313" key="1">
    <source>
        <dbReference type="EMBL" id="KAJ8354457.1"/>
    </source>
</evidence>
<comment type="caution">
    <text evidence="1">The sequence shown here is derived from an EMBL/GenBank/DDBJ whole genome shotgun (WGS) entry which is preliminary data.</text>
</comment>